<evidence type="ECO:0000313" key="6">
    <source>
        <dbReference type="Proteomes" id="UP001161247"/>
    </source>
</evidence>
<dbReference type="CDD" id="cd22459">
    <property type="entry name" value="KH-I_PEPPER_rpt1_like"/>
    <property type="match status" value="1"/>
</dbReference>
<keyword evidence="2" id="KW-0694">RNA-binding</keyword>
<dbReference type="EMBL" id="OX459121">
    <property type="protein sequence ID" value="CAI9104127.1"/>
    <property type="molecule type" value="Genomic_DNA"/>
</dbReference>
<evidence type="ECO:0000256" key="3">
    <source>
        <dbReference type="SAM" id="MobiDB-lite"/>
    </source>
</evidence>
<proteinExistence type="predicted"/>
<dbReference type="SMART" id="SM00322">
    <property type="entry name" value="KH"/>
    <property type="match status" value="5"/>
</dbReference>
<dbReference type="PROSITE" id="PS50084">
    <property type="entry name" value="KH_TYPE_1"/>
    <property type="match status" value="5"/>
</dbReference>
<feature type="compositionally biased region" description="Polar residues" evidence="3">
    <location>
        <begin position="290"/>
        <end position="300"/>
    </location>
</feature>
<feature type="domain" description="K Homology" evidence="4">
    <location>
        <begin position="322"/>
        <end position="398"/>
    </location>
</feature>
<dbReference type="InterPro" id="IPR004088">
    <property type="entry name" value="KH_dom_type_1"/>
</dbReference>
<feature type="region of interest" description="Disordered" evidence="3">
    <location>
        <begin position="284"/>
        <end position="304"/>
    </location>
</feature>
<dbReference type="AlphaFoldDB" id="A0AAV1DBR6"/>
<evidence type="ECO:0000256" key="2">
    <source>
        <dbReference type="PROSITE-ProRule" id="PRU00117"/>
    </source>
</evidence>
<dbReference type="Pfam" id="PF00013">
    <property type="entry name" value="KH_1"/>
    <property type="match status" value="5"/>
</dbReference>
<accession>A0AAV1DBR6</accession>
<reference evidence="5" key="1">
    <citation type="submission" date="2023-03" db="EMBL/GenBank/DDBJ databases">
        <authorList>
            <person name="Julca I."/>
        </authorList>
    </citation>
    <scope>NUCLEOTIDE SEQUENCE</scope>
</reference>
<feature type="domain" description="K Homology" evidence="4">
    <location>
        <begin position="592"/>
        <end position="662"/>
    </location>
</feature>
<feature type="domain" description="K Homology" evidence="4">
    <location>
        <begin position="177"/>
        <end position="247"/>
    </location>
</feature>
<keyword evidence="1" id="KW-0677">Repeat</keyword>
<feature type="domain" description="K Homology" evidence="4">
    <location>
        <begin position="45"/>
        <end position="121"/>
    </location>
</feature>
<dbReference type="CDD" id="cd22462">
    <property type="entry name" value="KH-I_HEN4_like_rpt5"/>
    <property type="match status" value="1"/>
</dbReference>
<evidence type="ECO:0000256" key="1">
    <source>
        <dbReference type="ARBA" id="ARBA00022737"/>
    </source>
</evidence>
<dbReference type="InterPro" id="IPR036612">
    <property type="entry name" value="KH_dom_type_1_sf"/>
</dbReference>
<dbReference type="GO" id="GO:0003723">
    <property type="term" value="F:RNA binding"/>
    <property type="evidence" value="ECO:0007669"/>
    <property type="project" value="UniProtKB-UniRule"/>
</dbReference>
<dbReference type="CDD" id="cd22460">
    <property type="entry name" value="KH-I_PEPPER_rpt2_like"/>
    <property type="match status" value="2"/>
</dbReference>
<evidence type="ECO:0000259" key="4">
    <source>
        <dbReference type="SMART" id="SM00322"/>
    </source>
</evidence>
<feature type="domain" description="K Homology" evidence="4">
    <location>
        <begin position="413"/>
        <end position="488"/>
    </location>
</feature>
<dbReference type="Gene3D" id="3.30.310.210">
    <property type="match status" value="2"/>
</dbReference>
<gene>
    <name evidence="5" type="ORF">OLC1_LOCUS13119</name>
</gene>
<organism evidence="5 6">
    <name type="scientific">Oldenlandia corymbosa var. corymbosa</name>
    <dbReference type="NCBI Taxonomy" id="529605"/>
    <lineage>
        <taxon>Eukaryota</taxon>
        <taxon>Viridiplantae</taxon>
        <taxon>Streptophyta</taxon>
        <taxon>Embryophyta</taxon>
        <taxon>Tracheophyta</taxon>
        <taxon>Spermatophyta</taxon>
        <taxon>Magnoliopsida</taxon>
        <taxon>eudicotyledons</taxon>
        <taxon>Gunneridae</taxon>
        <taxon>Pentapetalae</taxon>
        <taxon>asterids</taxon>
        <taxon>lamiids</taxon>
        <taxon>Gentianales</taxon>
        <taxon>Rubiaceae</taxon>
        <taxon>Rubioideae</taxon>
        <taxon>Spermacoceae</taxon>
        <taxon>Hedyotis-Oldenlandia complex</taxon>
        <taxon>Oldenlandia</taxon>
    </lineage>
</organism>
<name>A0AAV1DBR6_OLDCO</name>
<keyword evidence="6" id="KW-1185">Reference proteome</keyword>
<dbReference type="InterPro" id="IPR004087">
    <property type="entry name" value="KH_dom"/>
</dbReference>
<dbReference type="SUPFAM" id="SSF54791">
    <property type="entry name" value="Eukaryotic type KH-domain (KH-domain type I)"/>
    <property type="match status" value="5"/>
</dbReference>
<protein>
    <submittedName>
        <fullName evidence="5">OLC1v1002748C1</fullName>
    </submittedName>
</protein>
<dbReference type="Gene3D" id="3.30.1370.10">
    <property type="entry name" value="K Homology domain, type 1"/>
    <property type="match status" value="2"/>
</dbReference>
<dbReference type="Proteomes" id="UP001161247">
    <property type="component" value="Chromosome 4"/>
</dbReference>
<dbReference type="PANTHER" id="PTHR10288">
    <property type="entry name" value="KH DOMAIN CONTAINING RNA BINDING PROTEIN"/>
    <property type="match status" value="1"/>
</dbReference>
<evidence type="ECO:0000313" key="5">
    <source>
        <dbReference type="EMBL" id="CAI9104127.1"/>
    </source>
</evidence>
<sequence length="666" mass="70389">MQELHHNNQNLPHGSAAGFGAVNGGGPPKRFNVKAFAAPLSVPPGHVCFRLLCHASRVGGIIGKSGSIIRQLQLETSAKIRVEDSFPNSDDHRVIVIVGRAVVNKKLNLNVANRAAGEEEAAAAAAAEMSNGSFNGVIDAENEVMASAAQEAVLRVFERVIEVAAESDGLVIAGGGGLVSCRLLVEKSRVGSVIGKGGKVIENIKKDTGCRIKVLASEKLSTDEMVEIEGDIIQVKKALIAVSRCLQDCIPSDLHKARMMPGKPVEAFPLETSPGLLVDLPTQGVPVPQATETSSTSYSSRDYPMHMESNRVPVRVSDAPQHEVVFRILCLNDRVGTVIGIGGSIVRALQAESNAIISVGPTIPDCEERLITVTAMENQEARQSPAQNAIKLISGRIMDSGLQRRLDSGTEAPPVCARLVVHTNQVGCLLGKGGTIVSEMRKATGAAIRILGGDQVPRCASQNDEVVQIMGEFANVQDALYHVTGRLRNNLFVTKMQNGAGTGPFGRGRDQSLPGFLPPVNVSDNLNQQNTLTRSMNTLSLSENVNQTPSLGPRTSQAASGIEQRNLIDGRGLTSPKVGVELGSGSRSAIVTNTTVEIVVPENVIDAVYGDNGGNLVRLRQISGAKVIVHEPRAGTTDRIVVISGSPDETQAAQSLLHAFILTGSS</sequence>